<dbReference type="PANTHER" id="PTHR30136:SF35">
    <property type="entry name" value="HTH-TYPE TRANSCRIPTIONAL REGULATOR RV1719"/>
    <property type="match status" value="1"/>
</dbReference>
<accession>M0LWS3</accession>
<dbReference type="Pfam" id="PF01614">
    <property type="entry name" value="IclR_C"/>
    <property type="match status" value="1"/>
</dbReference>
<dbReference type="InterPro" id="IPR050707">
    <property type="entry name" value="HTH_MetabolicPath_Reg"/>
</dbReference>
<dbReference type="AlphaFoldDB" id="M0LWS3"/>
<protein>
    <submittedName>
        <fullName evidence="6">IclR family transcriptional regulator</fullName>
    </submittedName>
</protein>
<dbReference type="CDD" id="cd00090">
    <property type="entry name" value="HTH_ARSR"/>
    <property type="match status" value="1"/>
</dbReference>
<dbReference type="GO" id="GO:0045892">
    <property type="term" value="P:negative regulation of DNA-templated transcription"/>
    <property type="evidence" value="ECO:0007669"/>
    <property type="project" value="TreeGrafter"/>
</dbReference>
<dbReference type="SUPFAM" id="SSF46785">
    <property type="entry name" value="Winged helix' DNA-binding domain"/>
    <property type="match status" value="1"/>
</dbReference>
<keyword evidence="2" id="KW-0238">DNA-binding</keyword>
<dbReference type="PATRIC" id="fig|1132509.6.peg.2541"/>
<evidence type="ECO:0000313" key="7">
    <source>
        <dbReference type="Proteomes" id="UP000011566"/>
    </source>
</evidence>
<evidence type="ECO:0000256" key="1">
    <source>
        <dbReference type="ARBA" id="ARBA00023015"/>
    </source>
</evidence>
<organism evidence="6 7">
    <name type="scientific">Halococcus hamelinensis 100A6</name>
    <dbReference type="NCBI Taxonomy" id="1132509"/>
    <lineage>
        <taxon>Archaea</taxon>
        <taxon>Methanobacteriati</taxon>
        <taxon>Methanobacteriota</taxon>
        <taxon>Stenosarchaea group</taxon>
        <taxon>Halobacteria</taxon>
        <taxon>Halobacteriales</taxon>
        <taxon>Halococcaceae</taxon>
        <taxon>Halococcus</taxon>
    </lineage>
</organism>
<evidence type="ECO:0000259" key="4">
    <source>
        <dbReference type="PROSITE" id="PS51077"/>
    </source>
</evidence>
<dbReference type="Gene3D" id="3.30.450.40">
    <property type="match status" value="1"/>
</dbReference>
<dbReference type="SUPFAM" id="SSF55781">
    <property type="entry name" value="GAF domain-like"/>
    <property type="match status" value="1"/>
</dbReference>
<sequence>MDTKQSTNYVKTARTTLRILDALKHKRGSTVTELAETFDLSKSSIHNYLTTLEHDGYVVKEGNAYRIGLKLLDLGGHAQHGQPLYDVARNEVASLAEESGELANLLVEENGKGFYLYRAHGNNAVQTDSYVGQEVYLHNTALGNAILAHLPPERVDRIIETHGMPETTENTITDRETLFEAFETIRENGYALDDEARVKGLRCVAVPIVNNHDEVEGAISVSGPSSRLQGERFREELPTMLLEVANVIELNITYN</sequence>
<dbReference type="Pfam" id="PF09339">
    <property type="entry name" value="HTH_IclR"/>
    <property type="match status" value="1"/>
</dbReference>
<keyword evidence="1" id="KW-0805">Transcription regulation</keyword>
<dbReference type="InterPro" id="IPR011991">
    <property type="entry name" value="ArsR-like_HTH"/>
</dbReference>
<keyword evidence="3" id="KW-0804">Transcription</keyword>
<dbReference type="GO" id="GO:0003677">
    <property type="term" value="F:DNA binding"/>
    <property type="evidence" value="ECO:0007669"/>
    <property type="project" value="UniProtKB-KW"/>
</dbReference>
<evidence type="ECO:0000313" key="6">
    <source>
        <dbReference type="EMBL" id="EMA38007.1"/>
    </source>
</evidence>
<dbReference type="PROSITE" id="PS51077">
    <property type="entry name" value="HTH_ICLR"/>
    <property type="match status" value="1"/>
</dbReference>
<gene>
    <name evidence="6" type="ORF">C447_11240</name>
</gene>
<dbReference type="InterPro" id="IPR036390">
    <property type="entry name" value="WH_DNA-bd_sf"/>
</dbReference>
<dbReference type="SMART" id="SM00346">
    <property type="entry name" value="HTH_ICLR"/>
    <property type="match status" value="1"/>
</dbReference>
<dbReference type="InterPro" id="IPR005471">
    <property type="entry name" value="Tscrpt_reg_IclR_N"/>
</dbReference>
<dbReference type="InterPro" id="IPR014757">
    <property type="entry name" value="Tscrpt_reg_IclR_C"/>
</dbReference>
<dbReference type="PROSITE" id="PS51078">
    <property type="entry name" value="ICLR_ED"/>
    <property type="match status" value="1"/>
</dbReference>
<dbReference type="Gene3D" id="1.10.10.10">
    <property type="entry name" value="Winged helix-like DNA-binding domain superfamily/Winged helix DNA-binding domain"/>
    <property type="match status" value="1"/>
</dbReference>
<dbReference type="EMBL" id="AOMB01000032">
    <property type="protein sequence ID" value="EMA38007.1"/>
    <property type="molecule type" value="Genomic_DNA"/>
</dbReference>
<proteinExistence type="predicted"/>
<name>M0LWS3_9EURY</name>
<dbReference type="OrthoDB" id="14763at2157"/>
<keyword evidence="7" id="KW-1185">Reference proteome</keyword>
<evidence type="ECO:0000256" key="3">
    <source>
        <dbReference type="ARBA" id="ARBA00023163"/>
    </source>
</evidence>
<evidence type="ECO:0000256" key="2">
    <source>
        <dbReference type="ARBA" id="ARBA00023125"/>
    </source>
</evidence>
<dbReference type="eggNOG" id="arCOG02798">
    <property type="taxonomic scope" value="Archaea"/>
</dbReference>
<reference evidence="6 7" key="1">
    <citation type="journal article" date="2014" name="PLoS Genet.">
        <title>Phylogenetically driven sequencing of extremely halophilic archaea reveals strategies for static and dynamic osmo-response.</title>
        <authorList>
            <person name="Becker E.A."/>
            <person name="Seitzer P.M."/>
            <person name="Tritt A."/>
            <person name="Larsen D."/>
            <person name="Krusor M."/>
            <person name="Yao A.I."/>
            <person name="Wu D."/>
            <person name="Madern D."/>
            <person name="Eisen J.A."/>
            <person name="Darling A.E."/>
            <person name="Facciotti M.T."/>
        </authorList>
    </citation>
    <scope>NUCLEOTIDE SEQUENCE [LARGE SCALE GENOMIC DNA]</scope>
    <source>
        <strain evidence="6 7">100A6</strain>
    </source>
</reference>
<feature type="domain" description="HTH iclR-type" evidence="4">
    <location>
        <begin position="10"/>
        <end position="69"/>
    </location>
</feature>
<dbReference type="PANTHER" id="PTHR30136">
    <property type="entry name" value="HELIX-TURN-HELIX TRANSCRIPTIONAL REGULATOR, ICLR FAMILY"/>
    <property type="match status" value="1"/>
</dbReference>
<feature type="domain" description="IclR-ED" evidence="5">
    <location>
        <begin position="70"/>
        <end position="254"/>
    </location>
</feature>
<dbReference type="GO" id="GO:0003700">
    <property type="term" value="F:DNA-binding transcription factor activity"/>
    <property type="evidence" value="ECO:0007669"/>
    <property type="project" value="TreeGrafter"/>
</dbReference>
<dbReference type="InterPro" id="IPR029016">
    <property type="entry name" value="GAF-like_dom_sf"/>
</dbReference>
<evidence type="ECO:0000259" key="5">
    <source>
        <dbReference type="PROSITE" id="PS51078"/>
    </source>
</evidence>
<dbReference type="InterPro" id="IPR036388">
    <property type="entry name" value="WH-like_DNA-bd_sf"/>
</dbReference>
<dbReference type="RefSeq" id="WP_007693912.1">
    <property type="nucleotide sequence ID" value="NZ_AJRK01000427.1"/>
</dbReference>
<comment type="caution">
    <text evidence="6">The sequence shown here is derived from an EMBL/GenBank/DDBJ whole genome shotgun (WGS) entry which is preliminary data.</text>
</comment>
<dbReference type="Proteomes" id="UP000011566">
    <property type="component" value="Unassembled WGS sequence"/>
</dbReference>